<dbReference type="AlphaFoldDB" id="A0A5C3M292"/>
<organism evidence="1 2">
    <name type="scientific">Crucibulum laeve</name>
    <dbReference type="NCBI Taxonomy" id="68775"/>
    <lineage>
        <taxon>Eukaryota</taxon>
        <taxon>Fungi</taxon>
        <taxon>Dikarya</taxon>
        <taxon>Basidiomycota</taxon>
        <taxon>Agaricomycotina</taxon>
        <taxon>Agaricomycetes</taxon>
        <taxon>Agaricomycetidae</taxon>
        <taxon>Agaricales</taxon>
        <taxon>Agaricineae</taxon>
        <taxon>Nidulariaceae</taxon>
        <taxon>Crucibulum</taxon>
    </lineage>
</organism>
<dbReference type="EMBL" id="ML213601">
    <property type="protein sequence ID" value="TFK38907.1"/>
    <property type="molecule type" value="Genomic_DNA"/>
</dbReference>
<keyword evidence="2" id="KW-1185">Reference proteome</keyword>
<reference evidence="1 2" key="1">
    <citation type="journal article" date="2019" name="Nat. Ecol. Evol.">
        <title>Megaphylogeny resolves global patterns of mushroom evolution.</title>
        <authorList>
            <person name="Varga T."/>
            <person name="Krizsan K."/>
            <person name="Foldi C."/>
            <person name="Dima B."/>
            <person name="Sanchez-Garcia M."/>
            <person name="Sanchez-Ramirez S."/>
            <person name="Szollosi G.J."/>
            <person name="Szarkandi J.G."/>
            <person name="Papp V."/>
            <person name="Albert L."/>
            <person name="Andreopoulos W."/>
            <person name="Angelini C."/>
            <person name="Antonin V."/>
            <person name="Barry K.W."/>
            <person name="Bougher N.L."/>
            <person name="Buchanan P."/>
            <person name="Buyck B."/>
            <person name="Bense V."/>
            <person name="Catcheside P."/>
            <person name="Chovatia M."/>
            <person name="Cooper J."/>
            <person name="Damon W."/>
            <person name="Desjardin D."/>
            <person name="Finy P."/>
            <person name="Geml J."/>
            <person name="Haridas S."/>
            <person name="Hughes K."/>
            <person name="Justo A."/>
            <person name="Karasinski D."/>
            <person name="Kautmanova I."/>
            <person name="Kiss B."/>
            <person name="Kocsube S."/>
            <person name="Kotiranta H."/>
            <person name="LaButti K.M."/>
            <person name="Lechner B.E."/>
            <person name="Liimatainen K."/>
            <person name="Lipzen A."/>
            <person name="Lukacs Z."/>
            <person name="Mihaltcheva S."/>
            <person name="Morgado L.N."/>
            <person name="Niskanen T."/>
            <person name="Noordeloos M.E."/>
            <person name="Ohm R.A."/>
            <person name="Ortiz-Santana B."/>
            <person name="Ovrebo C."/>
            <person name="Racz N."/>
            <person name="Riley R."/>
            <person name="Savchenko A."/>
            <person name="Shiryaev A."/>
            <person name="Soop K."/>
            <person name="Spirin V."/>
            <person name="Szebenyi C."/>
            <person name="Tomsovsky M."/>
            <person name="Tulloss R.E."/>
            <person name="Uehling J."/>
            <person name="Grigoriev I.V."/>
            <person name="Vagvolgyi C."/>
            <person name="Papp T."/>
            <person name="Martin F.M."/>
            <person name="Miettinen O."/>
            <person name="Hibbett D.S."/>
            <person name="Nagy L.G."/>
        </authorList>
    </citation>
    <scope>NUCLEOTIDE SEQUENCE [LARGE SCALE GENOMIC DNA]</scope>
    <source>
        <strain evidence="1 2">CBS 166.37</strain>
    </source>
</reference>
<sequence>MLCDYSFGFTRRESYALSLERHPPVLHMLLWVVVSLLRSNARLLLRLHGSTLVSTTYIPLPRIERTSKLISYMSLPRALIKMDTSLRCSNLAATADGTQCSKTVNASLPPLQMTSKH</sequence>
<protein>
    <submittedName>
        <fullName evidence="1">Uncharacterized protein</fullName>
    </submittedName>
</protein>
<proteinExistence type="predicted"/>
<name>A0A5C3M292_9AGAR</name>
<dbReference type="Proteomes" id="UP000308652">
    <property type="component" value="Unassembled WGS sequence"/>
</dbReference>
<gene>
    <name evidence="1" type="ORF">BDQ12DRAFT_84187</name>
</gene>
<accession>A0A5C3M292</accession>
<evidence type="ECO:0000313" key="1">
    <source>
        <dbReference type="EMBL" id="TFK38907.1"/>
    </source>
</evidence>
<evidence type="ECO:0000313" key="2">
    <source>
        <dbReference type="Proteomes" id="UP000308652"/>
    </source>
</evidence>